<sequence>MPLNHQISRAFGQVKVQESKAPPGAIDGIRPEVHVAHIRARADPFQPCQQPLALSLSTKDLNGWNGSARERICDATSTPGRMPCTIRHSLAHC</sequence>
<dbReference type="EMBL" id="JARK01001371">
    <property type="protein sequence ID" value="EYC15911.1"/>
    <property type="molecule type" value="Genomic_DNA"/>
</dbReference>
<protein>
    <submittedName>
        <fullName evidence="1">Uncharacterized protein</fullName>
    </submittedName>
</protein>
<proteinExistence type="predicted"/>
<name>A0A016ULX6_9BILA</name>
<dbReference type="AlphaFoldDB" id="A0A016ULX6"/>
<gene>
    <name evidence="1" type="primary">Acey_s0035.g3040</name>
    <name evidence="1" type="ORF">Y032_0035g3040</name>
</gene>
<comment type="caution">
    <text evidence="1">The sequence shown here is derived from an EMBL/GenBank/DDBJ whole genome shotgun (WGS) entry which is preliminary data.</text>
</comment>
<organism evidence="1 2">
    <name type="scientific">Ancylostoma ceylanicum</name>
    <dbReference type="NCBI Taxonomy" id="53326"/>
    <lineage>
        <taxon>Eukaryota</taxon>
        <taxon>Metazoa</taxon>
        <taxon>Ecdysozoa</taxon>
        <taxon>Nematoda</taxon>
        <taxon>Chromadorea</taxon>
        <taxon>Rhabditida</taxon>
        <taxon>Rhabditina</taxon>
        <taxon>Rhabditomorpha</taxon>
        <taxon>Strongyloidea</taxon>
        <taxon>Ancylostomatidae</taxon>
        <taxon>Ancylostomatinae</taxon>
        <taxon>Ancylostoma</taxon>
    </lineage>
</organism>
<keyword evidence="2" id="KW-1185">Reference proteome</keyword>
<dbReference type="Proteomes" id="UP000024635">
    <property type="component" value="Unassembled WGS sequence"/>
</dbReference>
<accession>A0A016ULX6</accession>
<reference evidence="2" key="1">
    <citation type="journal article" date="2015" name="Nat. Genet.">
        <title>The genome and transcriptome of the zoonotic hookworm Ancylostoma ceylanicum identify infection-specific gene families.</title>
        <authorList>
            <person name="Schwarz E.M."/>
            <person name="Hu Y."/>
            <person name="Antoshechkin I."/>
            <person name="Miller M.M."/>
            <person name="Sternberg P.W."/>
            <person name="Aroian R.V."/>
        </authorList>
    </citation>
    <scope>NUCLEOTIDE SEQUENCE</scope>
    <source>
        <strain evidence="2">HY135</strain>
    </source>
</reference>
<evidence type="ECO:0000313" key="2">
    <source>
        <dbReference type="Proteomes" id="UP000024635"/>
    </source>
</evidence>
<evidence type="ECO:0000313" key="1">
    <source>
        <dbReference type="EMBL" id="EYC15911.1"/>
    </source>
</evidence>